<dbReference type="RefSeq" id="WP_109235695.1">
    <property type="nucleotide sequence ID" value="NZ_BMXZ01000001.1"/>
</dbReference>
<comment type="caution">
    <text evidence="1">The sequence shown here is derived from an EMBL/GenBank/DDBJ whole genome shotgun (WGS) entry which is preliminary data.</text>
</comment>
<dbReference type="EMBL" id="QEWR01000002">
    <property type="protein sequence ID" value="PWD84525.1"/>
    <property type="molecule type" value="Genomic_DNA"/>
</dbReference>
<dbReference type="InterPro" id="IPR010877">
    <property type="entry name" value="Phage_Mu_Gp46"/>
</dbReference>
<organism evidence="1 2">
    <name type="scientific">Ignatzschineria indica</name>
    <dbReference type="NCBI Taxonomy" id="472583"/>
    <lineage>
        <taxon>Bacteria</taxon>
        <taxon>Pseudomonadati</taxon>
        <taxon>Pseudomonadota</taxon>
        <taxon>Gammaproteobacteria</taxon>
        <taxon>Cardiobacteriales</taxon>
        <taxon>Ignatzschineriaceae</taxon>
        <taxon>Ignatzschineria</taxon>
    </lineage>
</organism>
<sequence length="117" mass="13242">MDRLIDPRTGDYYQDQRVGNSLGNAVYVRLETPKGTYWADPELGSLLHTLQREKNVSRVRLLAIQYAEEALQPILDEERAKSIDVEATQANGSLLLHITVVDIEGKRNSFNHLVPII</sequence>
<evidence type="ECO:0000313" key="1">
    <source>
        <dbReference type="EMBL" id="PWD84525.1"/>
    </source>
</evidence>
<proteinExistence type="predicted"/>
<dbReference type="SUPFAM" id="SSF160719">
    <property type="entry name" value="gpW/gp25-like"/>
    <property type="match status" value="1"/>
</dbReference>
<accession>A0A2U2AMX4</accession>
<name>A0A2U2AMX4_9GAMM</name>
<evidence type="ECO:0008006" key="3">
    <source>
        <dbReference type="Google" id="ProtNLM"/>
    </source>
</evidence>
<gene>
    <name evidence="1" type="ORF">DC082_03015</name>
</gene>
<evidence type="ECO:0000313" key="2">
    <source>
        <dbReference type="Proteomes" id="UP000244948"/>
    </source>
</evidence>
<reference evidence="1 2" key="1">
    <citation type="journal article" date="2018" name="Genome Announc.">
        <title>Ignatzschineria cameli sp. nov., isolated from necrotic foot tissue of dromedaries (Camelus dromedarius) and associated maggots (Wohlfahrtia species) in Dubai.</title>
        <authorList>
            <person name="Tsang C.C."/>
            <person name="Tang J.Y."/>
            <person name="Fong J.Y."/>
            <person name="Kinne J."/>
            <person name="Lee H.H."/>
            <person name="Joseph M."/>
            <person name="Jose S."/>
            <person name="Schuster R.K."/>
            <person name="Tang Y."/>
            <person name="Sivakumar S."/>
            <person name="Chen J.H."/>
            <person name="Teng J.L."/>
            <person name="Lau S.K."/>
            <person name="Wernery U."/>
            <person name="Woo P.C."/>
        </authorList>
    </citation>
    <scope>NUCLEOTIDE SEQUENCE [LARGE SCALE GENOMIC DNA]</scope>
    <source>
        <strain evidence="1 2">KCTC 22643</strain>
    </source>
</reference>
<protein>
    <recommendedName>
        <fullName evidence="3">Phage GP46 family protein</fullName>
    </recommendedName>
</protein>
<dbReference type="AlphaFoldDB" id="A0A2U2AMX4"/>
<dbReference type="Gene3D" id="3.10.450.40">
    <property type="match status" value="1"/>
</dbReference>
<dbReference type="Proteomes" id="UP000244948">
    <property type="component" value="Unassembled WGS sequence"/>
</dbReference>
<dbReference type="Pfam" id="PF07409">
    <property type="entry name" value="GP46"/>
    <property type="match status" value="1"/>
</dbReference>
<keyword evidence="2" id="KW-1185">Reference proteome</keyword>